<gene>
    <name evidence="2" type="ORF">N7515_004991</name>
</gene>
<dbReference type="AlphaFoldDB" id="A0A9W9H2S1"/>
<evidence type="ECO:0000313" key="3">
    <source>
        <dbReference type="Proteomes" id="UP001149079"/>
    </source>
</evidence>
<dbReference type="OrthoDB" id="4525641at2759"/>
<proteinExistence type="predicted"/>
<evidence type="ECO:0000313" key="2">
    <source>
        <dbReference type="EMBL" id="KAJ5135713.1"/>
    </source>
</evidence>
<dbReference type="EMBL" id="JAPQKL010000004">
    <property type="protein sequence ID" value="KAJ5135713.1"/>
    <property type="molecule type" value="Genomic_DNA"/>
</dbReference>
<name>A0A9W9H2S1_9EURO</name>
<protein>
    <submittedName>
        <fullName evidence="2">Uncharacterized protein</fullName>
    </submittedName>
</protein>
<evidence type="ECO:0000256" key="1">
    <source>
        <dbReference type="SAM" id="MobiDB-lite"/>
    </source>
</evidence>
<comment type="caution">
    <text evidence="2">The sequence shown here is derived from an EMBL/GenBank/DDBJ whole genome shotgun (WGS) entry which is preliminary data.</text>
</comment>
<dbReference type="RefSeq" id="XP_056522685.1">
    <property type="nucleotide sequence ID" value="XM_056665735.1"/>
</dbReference>
<reference evidence="2" key="2">
    <citation type="journal article" date="2023" name="IMA Fungus">
        <title>Comparative genomic study of the Penicillium genus elucidates a diverse pangenome and 15 lateral gene transfer events.</title>
        <authorList>
            <person name="Petersen C."/>
            <person name="Sorensen T."/>
            <person name="Nielsen M.R."/>
            <person name="Sondergaard T.E."/>
            <person name="Sorensen J.L."/>
            <person name="Fitzpatrick D.A."/>
            <person name="Frisvad J.C."/>
            <person name="Nielsen K.L."/>
        </authorList>
    </citation>
    <scope>NUCLEOTIDE SEQUENCE</scope>
    <source>
        <strain evidence="2">IBT 22155</strain>
    </source>
</reference>
<dbReference type="GeneID" id="81404905"/>
<accession>A0A9W9H2S1</accession>
<organism evidence="2 3">
    <name type="scientific">Penicillium bovifimosum</name>
    <dbReference type="NCBI Taxonomy" id="126998"/>
    <lineage>
        <taxon>Eukaryota</taxon>
        <taxon>Fungi</taxon>
        <taxon>Dikarya</taxon>
        <taxon>Ascomycota</taxon>
        <taxon>Pezizomycotina</taxon>
        <taxon>Eurotiomycetes</taxon>
        <taxon>Eurotiomycetidae</taxon>
        <taxon>Eurotiales</taxon>
        <taxon>Aspergillaceae</taxon>
        <taxon>Penicillium</taxon>
    </lineage>
</organism>
<dbReference type="Proteomes" id="UP001149079">
    <property type="component" value="Unassembled WGS sequence"/>
</dbReference>
<feature type="region of interest" description="Disordered" evidence="1">
    <location>
        <begin position="1"/>
        <end position="69"/>
    </location>
</feature>
<reference evidence="2" key="1">
    <citation type="submission" date="2022-11" db="EMBL/GenBank/DDBJ databases">
        <authorList>
            <person name="Petersen C."/>
        </authorList>
    </citation>
    <scope>NUCLEOTIDE SEQUENCE</scope>
    <source>
        <strain evidence="2">IBT 22155</strain>
    </source>
</reference>
<sequence length="323" mass="36455">MPRNASSTAAPPVSDPLATDSTNDILVIDLTDQVPKRESSLPTPDPLLHPAEPTNESREDTTENNASLDVTVAPTPIQTEGTNNQRVARPNAKHYERIEGPAKKAFTQKLRWYYLCHLNVDDVQSLIVECYPDVERTSEEWSVLVQHTKELAKNWKSRTLRNMQSRISSIVDLSHDHATPLRLMTDEEALSEYFYTHFNEGDFYSCFKFVAGILDIKHTSEPGLSYLRNLWANLATKVKLWVDAVRSDGRDAALARGRWEVVKKYWQEITVARELSGARREMFAEVTTTGVAGKKRQCPEAPPAPRFKTFFRGTPITPGTPNS</sequence>
<keyword evidence="3" id="KW-1185">Reference proteome</keyword>